<dbReference type="AlphaFoldDB" id="D1CII3"/>
<dbReference type="PANTHER" id="PTHR37836">
    <property type="entry name" value="LMO1036 PROTEIN"/>
    <property type="match status" value="1"/>
</dbReference>
<evidence type="ECO:0000259" key="2">
    <source>
        <dbReference type="Pfam" id="PF13204"/>
    </source>
</evidence>
<protein>
    <recommendedName>
        <fullName evidence="5">DUF4038 domain-containing protein</fullName>
    </recommendedName>
</protein>
<dbReference type="InterPro" id="IPR024749">
    <property type="entry name" value="Collagen-bd_put"/>
</dbReference>
<dbReference type="SUPFAM" id="SSF51445">
    <property type="entry name" value="(Trans)glycosidases"/>
    <property type="match status" value="1"/>
</dbReference>
<feature type="domain" description="Apiosidase-like catalytic" evidence="2">
    <location>
        <begin position="5"/>
        <end position="325"/>
    </location>
</feature>
<feature type="domain" description="Putative collagen-binding" evidence="1">
    <location>
        <begin position="328"/>
        <end position="418"/>
    </location>
</feature>
<dbReference type="RefSeq" id="WP_012876585.1">
    <property type="nucleotide sequence ID" value="NC_013526.1"/>
</dbReference>
<dbReference type="STRING" id="525904.Tter_2666"/>
<accession>D1CII3</accession>
<dbReference type="EMBL" id="CP001826">
    <property type="protein sequence ID" value="ACZ43554.1"/>
    <property type="molecule type" value="Genomic_DNA"/>
</dbReference>
<proteinExistence type="predicted"/>
<keyword evidence="4" id="KW-1185">Reference proteome</keyword>
<dbReference type="Pfam" id="PF13204">
    <property type="entry name" value="Apiosidase"/>
    <property type="match status" value="1"/>
</dbReference>
<evidence type="ECO:0000259" key="1">
    <source>
        <dbReference type="Pfam" id="PF12904"/>
    </source>
</evidence>
<dbReference type="Pfam" id="PF12904">
    <property type="entry name" value="Collagen_bind_2"/>
    <property type="match status" value="1"/>
</dbReference>
<dbReference type="Gene3D" id="3.20.20.80">
    <property type="entry name" value="Glycosidases"/>
    <property type="match status" value="1"/>
</dbReference>
<dbReference type="InterPro" id="IPR017853">
    <property type="entry name" value="GH"/>
</dbReference>
<evidence type="ECO:0008006" key="5">
    <source>
        <dbReference type="Google" id="ProtNLM"/>
    </source>
</evidence>
<sequence>MIRVSHNHRFLVHPDSTPFFYLGDTAWELFHRCTLHEAEMYLRDRAAKGFTVIQAVVLAELDGLTVPNPNGDLPLIDHDPSRPNEAYFKHVDAIVDLAASLGIHIGMLPTWGDKWNRKWGVGPEIFTPENARNYGKWLGQRYKDAPIIWILGGDRPVESETHRLILRAMAQGLREGDGGNHLMGFHTWGQHSSSDYLHEEEWLDLHMCQSGHIRNIGNWRWIERDYALSPTRPCMDAEPGYEDMASQFKLEEGYLDDYDVRKSLYWALFAGAHGHTYGCNPVWQMWLPGRNPMLATRRSWYEALHLPGASQVQHARWLMLSRPYLSRIPDQSVILSEVGEGTHHVRATRDAHGSYLMVYIPSGRTVDIDLSPLQGERVSAWWYDPRRGTAQHIGVMPKGPHVAFSPPGGGPDWVLVLDDADAHFPRPGQPRLTAEDSPERG</sequence>
<dbReference type="HOGENOM" id="CLU_023504_0_0_0"/>
<reference evidence="4" key="1">
    <citation type="journal article" date="2010" name="Stand. Genomic Sci.">
        <title>Complete genome sequence of 'Thermobaculum terrenum' type strain (YNP1).</title>
        <authorList>
            <person name="Kiss H."/>
            <person name="Cleland D."/>
            <person name="Lapidus A."/>
            <person name="Lucas S."/>
            <person name="Glavina Del Rio T."/>
            <person name="Nolan M."/>
            <person name="Tice H."/>
            <person name="Han C."/>
            <person name="Goodwin L."/>
            <person name="Pitluck S."/>
            <person name="Liolios K."/>
            <person name="Ivanova N."/>
            <person name="Mavromatis K."/>
            <person name="Ovchinnikova G."/>
            <person name="Pati A."/>
            <person name="Chen A."/>
            <person name="Palaniappan K."/>
            <person name="Land M."/>
            <person name="Hauser L."/>
            <person name="Chang Y."/>
            <person name="Jeffries C."/>
            <person name="Lu M."/>
            <person name="Brettin T."/>
            <person name="Detter J."/>
            <person name="Goker M."/>
            <person name="Tindall B."/>
            <person name="Beck B."/>
            <person name="McDermott T."/>
            <person name="Woyke T."/>
            <person name="Bristow J."/>
            <person name="Eisen J."/>
            <person name="Markowitz V."/>
            <person name="Hugenholtz P."/>
            <person name="Kyrpides N."/>
            <person name="Klenk H."/>
            <person name="Cheng J."/>
        </authorList>
    </citation>
    <scope>NUCLEOTIDE SEQUENCE [LARGE SCALE GENOMIC DNA]</scope>
    <source>
        <strain evidence="4">ATCC BAA-798 / YNP1</strain>
    </source>
</reference>
<organism evidence="3 4">
    <name type="scientific">Thermobaculum terrenum (strain ATCC BAA-798 / CCMEE 7001 / YNP1)</name>
    <dbReference type="NCBI Taxonomy" id="525904"/>
    <lineage>
        <taxon>Bacteria</taxon>
        <taxon>Bacillati</taxon>
        <taxon>Chloroflexota</taxon>
        <taxon>Chloroflexia</taxon>
        <taxon>Candidatus Thermobaculales</taxon>
        <taxon>Candidatus Thermobaculaceae</taxon>
        <taxon>Thermobaculum</taxon>
    </lineage>
</organism>
<name>D1CII3_THET1</name>
<dbReference type="PANTHER" id="PTHR37836:SF3">
    <property type="entry name" value="ENDOGLUCANASE"/>
    <property type="match status" value="1"/>
</dbReference>
<evidence type="ECO:0000313" key="3">
    <source>
        <dbReference type="EMBL" id="ACZ43554.1"/>
    </source>
</evidence>
<dbReference type="Proteomes" id="UP000000323">
    <property type="component" value="Chromosome 2"/>
</dbReference>
<dbReference type="InterPro" id="IPR025277">
    <property type="entry name" value="Apiosidase-like_cat_dom"/>
</dbReference>
<gene>
    <name evidence="3" type="ordered locus">Tter_2666</name>
</gene>
<dbReference type="KEGG" id="ttr:Tter_2666"/>
<dbReference type="eggNOG" id="COG2730">
    <property type="taxonomic scope" value="Bacteria"/>
</dbReference>
<evidence type="ECO:0000313" key="4">
    <source>
        <dbReference type="Proteomes" id="UP000000323"/>
    </source>
</evidence>